<gene>
    <name evidence="16" type="ORF">UFOPK3554_00783</name>
</gene>
<dbReference type="SUPFAM" id="SSF52980">
    <property type="entry name" value="Restriction endonuclease-like"/>
    <property type="match status" value="1"/>
</dbReference>
<proteinExistence type="predicted"/>
<keyword evidence="9" id="KW-0234">DNA repair</keyword>
<evidence type="ECO:0000256" key="4">
    <source>
        <dbReference type="ARBA" id="ARBA00022801"/>
    </source>
</evidence>
<keyword evidence="1" id="KW-0540">Nuclease</keyword>
<evidence type="ECO:0000256" key="5">
    <source>
        <dbReference type="ARBA" id="ARBA00022806"/>
    </source>
</evidence>
<feature type="domain" description="UvrD-like helicase C-terminal" evidence="15">
    <location>
        <begin position="347"/>
        <end position="664"/>
    </location>
</feature>
<feature type="domain" description="UvrD-like helicase ATP-binding" evidence="14">
    <location>
        <begin position="22"/>
        <end position="346"/>
    </location>
</feature>
<protein>
    <recommendedName>
        <fullName evidence="12">DNA 3'-5' helicase</fullName>
        <ecNumber evidence="12">5.6.2.4</ecNumber>
    </recommendedName>
</protein>
<evidence type="ECO:0000256" key="13">
    <source>
        <dbReference type="ARBA" id="ARBA00048988"/>
    </source>
</evidence>
<evidence type="ECO:0000256" key="2">
    <source>
        <dbReference type="ARBA" id="ARBA00022741"/>
    </source>
</evidence>
<dbReference type="GO" id="GO:0033202">
    <property type="term" value="C:DNA helicase complex"/>
    <property type="evidence" value="ECO:0007669"/>
    <property type="project" value="TreeGrafter"/>
</dbReference>
<organism evidence="16">
    <name type="scientific">freshwater metagenome</name>
    <dbReference type="NCBI Taxonomy" id="449393"/>
    <lineage>
        <taxon>unclassified sequences</taxon>
        <taxon>metagenomes</taxon>
        <taxon>ecological metagenomes</taxon>
    </lineage>
</organism>
<dbReference type="InterPro" id="IPR014016">
    <property type="entry name" value="UvrD-like_ATP-bd"/>
</dbReference>
<dbReference type="InterPro" id="IPR014017">
    <property type="entry name" value="DNA_helicase_UvrD-like_C"/>
</dbReference>
<dbReference type="PANTHER" id="PTHR11070:SF55">
    <property type="entry name" value="DNA 3'-5' HELICASE"/>
    <property type="match status" value="1"/>
</dbReference>
<keyword evidence="5" id="KW-0347">Helicase</keyword>
<dbReference type="InterPro" id="IPR011604">
    <property type="entry name" value="PDDEXK-like_dom_sf"/>
</dbReference>
<dbReference type="Pfam" id="PF13361">
    <property type="entry name" value="UvrD_C"/>
    <property type="match status" value="1"/>
</dbReference>
<keyword evidence="4" id="KW-0378">Hydrolase</keyword>
<reference evidence="16" key="1">
    <citation type="submission" date="2020-05" db="EMBL/GenBank/DDBJ databases">
        <authorList>
            <person name="Chiriac C."/>
            <person name="Salcher M."/>
            <person name="Ghai R."/>
            <person name="Kavagutti S V."/>
        </authorList>
    </citation>
    <scope>NUCLEOTIDE SEQUENCE</scope>
</reference>
<dbReference type="SUPFAM" id="SSF52540">
    <property type="entry name" value="P-loop containing nucleoside triphosphate hydrolases"/>
    <property type="match status" value="1"/>
</dbReference>
<accession>A0A6J7XU70</accession>
<dbReference type="Gene3D" id="3.40.50.300">
    <property type="entry name" value="P-loop containing nucleotide triphosphate hydrolases"/>
    <property type="match status" value="4"/>
</dbReference>
<dbReference type="GO" id="GO:0043138">
    <property type="term" value="F:3'-5' DNA helicase activity"/>
    <property type="evidence" value="ECO:0007669"/>
    <property type="project" value="UniProtKB-EC"/>
</dbReference>
<evidence type="ECO:0000256" key="12">
    <source>
        <dbReference type="ARBA" id="ARBA00034808"/>
    </source>
</evidence>
<dbReference type="InterPro" id="IPR038726">
    <property type="entry name" value="PDDEXK_AddAB-type"/>
</dbReference>
<keyword evidence="3" id="KW-0227">DNA damage</keyword>
<evidence type="ECO:0000259" key="14">
    <source>
        <dbReference type="PROSITE" id="PS51198"/>
    </source>
</evidence>
<evidence type="ECO:0000256" key="6">
    <source>
        <dbReference type="ARBA" id="ARBA00022839"/>
    </source>
</evidence>
<dbReference type="PANTHER" id="PTHR11070">
    <property type="entry name" value="UVRD / RECB / PCRA DNA HELICASE FAMILY MEMBER"/>
    <property type="match status" value="1"/>
</dbReference>
<dbReference type="PROSITE" id="PS51198">
    <property type="entry name" value="UVRD_HELICASE_ATP_BIND"/>
    <property type="match status" value="1"/>
</dbReference>
<dbReference type="EC" id="5.6.2.4" evidence="12"/>
<dbReference type="Gene3D" id="3.90.320.10">
    <property type="match status" value="1"/>
</dbReference>
<dbReference type="InterPro" id="IPR011335">
    <property type="entry name" value="Restrct_endonuc-II-like"/>
</dbReference>
<evidence type="ECO:0000313" key="16">
    <source>
        <dbReference type="EMBL" id="CAB5240341.1"/>
    </source>
</evidence>
<dbReference type="GO" id="GO:0003677">
    <property type="term" value="F:DNA binding"/>
    <property type="evidence" value="ECO:0007669"/>
    <property type="project" value="UniProtKB-KW"/>
</dbReference>
<comment type="catalytic activity">
    <reaction evidence="11">
        <text>Couples ATP hydrolysis with the unwinding of duplex DNA by translocating in the 3'-5' direction.</text>
        <dbReference type="EC" id="5.6.2.4"/>
    </reaction>
</comment>
<dbReference type="InterPro" id="IPR027417">
    <property type="entry name" value="P-loop_NTPase"/>
</dbReference>
<dbReference type="InterPro" id="IPR000212">
    <property type="entry name" value="DNA_helicase_UvrD/REP"/>
</dbReference>
<keyword evidence="6" id="KW-0269">Exonuclease</keyword>
<keyword evidence="2" id="KW-0547">Nucleotide-binding</keyword>
<keyword evidence="8" id="KW-0238">DNA-binding</keyword>
<dbReference type="EMBL" id="CAFBSG010000010">
    <property type="protein sequence ID" value="CAB5240341.1"/>
    <property type="molecule type" value="Genomic_DNA"/>
</dbReference>
<evidence type="ECO:0000256" key="3">
    <source>
        <dbReference type="ARBA" id="ARBA00022763"/>
    </source>
</evidence>
<dbReference type="GO" id="GO:0004527">
    <property type="term" value="F:exonuclease activity"/>
    <property type="evidence" value="ECO:0007669"/>
    <property type="project" value="UniProtKB-KW"/>
</dbReference>
<dbReference type="GO" id="GO:0000725">
    <property type="term" value="P:recombinational repair"/>
    <property type="evidence" value="ECO:0007669"/>
    <property type="project" value="TreeGrafter"/>
</dbReference>
<dbReference type="GO" id="GO:0005524">
    <property type="term" value="F:ATP binding"/>
    <property type="evidence" value="ECO:0007669"/>
    <property type="project" value="UniProtKB-KW"/>
</dbReference>
<comment type="catalytic activity">
    <reaction evidence="13">
        <text>ATP + H2O = ADP + phosphate + H(+)</text>
        <dbReference type="Rhea" id="RHEA:13065"/>
        <dbReference type="ChEBI" id="CHEBI:15377"/>
        <dbReference type="ChEBI" id="CHEBI:15378"/>
        <dbReference type="ChEBI" id="CHEBI:30616"/>
        <dbReference type="ChEBI" id="CHEBI:43474"/>
        <dbReference type="ChEBI" id="CHEBI:456216"/>
        <dbReference type="EC" id="5.6.2.4"/>
    </reaction>
</comment>
<keyword evidence="7" id="KW-0067">ATP-binding</keyword>
<evidence type="ECO:0000256" key="8">
    <source>
        <dbReference type="ARBA" id="ARBA00023125"/>
    </source>
</evidence>
<evidence type="ECO:0000256" key="11">
    <source>
        <dbReference type="ARBA" id="ARBA00034617"/>
    </source>
</evidence>
<dbReference type="GO" id="GO:0005829">
    <property type="term" value="C:cytosol"/>
    <property type="evidence" value="ECO:0007669"/>
    <property type="project" value="TreeGrafter"/>
</dbReference>
<sequence>MIEKYSPFDIARALRDSGVKFPDPTPEQALIICAPLEPAVVIAGAGSGKTETMSARVLYLVANGFVRPDEILGLTFTRKAASELSTRIRNRLRQLRAAGLIDENTPIDTSVTTYHSYAGRILNEHAIRFGIDATTDPLGEAAIWQIASDVVRNWPDENFTNESAVSTVIDDVIGLSKLILEHKVDVADIAREDNKTLTELMRIGGDGNDEVRKAVRTAQQRIALLPLVEEFNKIRERDGELSFDDQMAFAANIAEEFADVGEIERGKYAVVLLDEYQDTSQSQVRMLSALYGNGHPVMAVGDPCQAIYTWRGASAGTIGSFDQYFPKLKNQNGDSVFSLSVTFRNDQVILDVANSISAQIRLTSSVPVQPLHARIGAGQGELAYGIFETIEAEAQAIAQYFSELWFSPIREEQRDEEKQSFAVLVRKRSQMTEIESALSKMNIPVEVIGVAGLVHVPEVADVVSLMKILTNPDAGTSLMRHLTGPRLALGAKDIAALGNYSRKRAKSLHEDSKTFIDKIAAGNPEESEADDQYLGSLIDALDEISSAPEKDFSPVGFKRLVDFAHDLRKLRSRAGGSIIDLITEIENYLSLDLELALRDGGNNGRRHLDRFLDEASKFNRSGGTISAFLEWLDVSTKREGGLKSGAPEVRRDVVQILTVHTAKGAEWDVVAVPGLAQGTFPANNTQDPDNWISNEKHIPFTLRGDGNELPAFSLSQCTKDSEASKVIKSYAKLCTEIKMREEIRLGYVAVTRARTHLLCTTSWWRDGTTVVDPSEIFLHVQEVANKGNARLINLSEAPIDGAKNPKIENPRFEMWPYDALGEKRAQFDATIEMVQSSKAHDLTPTGETEIDSWIEDAQALIAESLQEQYPDLEVALPSRLSTSTLVALHADPEALALSIRRPMPRSQDEYSRRGTSFHLWVEKQFGAATLFDDDDLDYLDPIEEDAKLEDLKKAWLSSDFASRQPAAIEVPFETVISGVLVRGRIDAIYRADDGYEVVDWKTGSKKLGASAAIQLAIYRLAWAKLNNISVEKVSAAFHYVPTSVTDRPADLFGEVDLIKMLNAFKTK</sequence>
<dbReference type="Pfam" id="PF00580">
    <property type="entry name" value="UvrD-helicase"/>
    <property type="match status" value="1"/>
</dbReference>
<dbReference type="Gene3D" id="1.10.486.10">
    <property type="entry name" value="PCRA, domain 4"/>
    <property type="match status" value="1"/>
</dbReference>
<name>A0A6J7XU70_9ZZZZ</name>
<dbReference type="AlphaFoldDB" id="A0A6J7XU70"/>
<dbReference type="CDD" id="cd17932">
    <property type="entry name" value="DEXQc_UvrD"/>
    <property type="match status" value="1"/>
</dbReference>
<evidence type="ECO:0000256" key="1">
    <source>
        <dbReference type="ARBA" id="ARBA00022722"/>
    </source>
</evidence>
<evidence type="ECO:0000256" key="7">
    <source>
        <dbReference type="ARBA" id="ARBA00022840"/>
    </source>
</evidence>
<evidence type="ECO:0000256" key="9">
    <source>
        <dbReference type="ARBA" id="ARBA00023204"/>
    </source>
</evidence>
<dbReference type="PROSITE" id="PS51217">
    <property type="entry name" value="UVRD_HELICASE_CTER"/>
    <property type="match status" value="1"/>
</dbReference>
<evidence type="ECO:0000256" key="10">
    <source>
        <dbReference type="ARBA" id="ARBA00023235"/>
    </source>
</evidence>
<evidence type="ECO:0000259" key="15">
    <source>
        <dbReference type="PROSITE" id="PS51217"/>
    </source>
</evidence>
<keyword evidence="10" id="KW-0413">Isomerase</keyword>
<dbReference type="Pfam" id="PF12705">
    <property type="entry name" value="PDDEXK_1"/>
    <property type="match status" value="1"/>
</dbReference>